<dbReference type="Gene3D" id="1.10.10.10">
    <property type="entry name" value="Winged helix-like DNA-binding domain superfamily/Winged helix DNA-binding domain"/>
    <property type="match status" value="1"/>
</dbReference>
<comment type="caution">
    <text evidence="5">The sequence shown here is derived from an EMBL/GenBank/DDBJ whole genome shotgun (WGS) entry which is preliminary data.</text>
</comment>
<feature type="domain" description="HTH gntR-type" evidence="4">
    <location>
        <begin position="11"/>
        <end position="79"/>
    </location>
</feature>
<dbReference type="Pfam" id="PF00392">
    <property type="entry name" value="GntR"/>
    <property type="match status" value="1"/>
</dbReference>
<name>A0A7X5TTB7_9MICO</name>
<gene>
    <name evidence="5" type="ORF">FHX76_001878</name>
</gene>
<dbReference type="PANTHER" id="PTHR38445:SF7">
    <property type="entry name" value="GNTR-FAMILY TRANSCRIPTIONAL REGULATOR"/>
    <property type="match status" value="1"/>
</dbReference>
<dbReference type="SMART" id="SM00345">
    <property type="entry name" value="HTH_GNTR"/>
    <property type="match status" value="1"/>
</dbReference>
<dbReference type="InterPro" id="IPR000524">
    <property type="entry name" value="Tscrpt_reg_HTH_GntR"/>
</dbReference>
<dbReference type="GO" id="GO:0003677">
    <property type="term" value="F:DNA binding"/>
    <property type="evidence" value="ECO:0007669"/>
    <property type="project" value="UniProtKB-KW"/>
</dbReference>
<organism evidence="5 6">
    <name type="scientific">Lysinibacter cavernae</name>
    <dbReference type="NCBI Taxonomy" id="1640652"/>
    <lineage>
        <taxon>Bacteria</taxon>
        <taxon>Bacillati</taxon>
        <taxon>Actinomycetota</taxon>
        <taxon>Actinomycetes</taxon>
        <taxon>Micrococcales</taxon>
        <taxon>Microbacteriaceae</taxon>
        <taxon>Lysinibacter</taxon>
    </lineage>
</organism>
<proteinExistence type="predicted"/>
<dbReference type="CDD" id="cd07377">
    <property type="entry name" value="WHTH_GntR"/>
    <property type="match status" value="1"/>
</dbReference>
<accession>A0A7X5TTB7</accession>
<dbReference type="InterPro" id="IPR036390">
    <property type="entry name" value="WH_DNA-bd_sf"/>
</dbReference>
<dbReference type="PANTHER" id="PTHR38445">
    <property type="entry name" value="HTH-TYPE TRANSCRIPTIONAL REPRESSOR YTRA"/>
    <property type="match status" value="1"/>
</dbReference>
<dbReference type="PROSITE" id="PS50949">
    <property type="entry name" value="HTH_GNTR"/>
    <property type="match status" value="1"/>
</dbReference>
<evidence type="ECO:0000313" key="5">
    <source>
        <dbReference type="EMBL" id="NIH54010.1"/>
    </source>
</evidence>
<evidence type="ECO:0000313" key="6">
    <source>
        <dbReference type="Proteomes" id="UP000541033"/>
    </source>
</evidence>
<dbReference type="InterPro" id="IPR036388">
    <property type="entry name" value="WH-like_DNA-bd_sf"/>
</dbReference>
<dbReference type="GO" id="GO:0003700">
    <property type="term" value="F:DNA-binding transcription factor activity"/>
    <property type="evidence" value="ECO:0007669"/>
    <property type="project" value="InterPro"/>
</dbReference>
<dbReference type="Proteomes" id="UP000541033">
    <property type="component" value="Unassembled WGS sequence"/>
</dbReference>
<keyword evidence="2 5" id="KW-0238">DNA-binding</keyword>
<keyword evidence="6" id="KW-1185">Reference proteome</keyword>
<evidence type="ECO:0000256" key="1">
    <source>
        <dbReference type="ARBA" id="ARBA00023015"/>
    </source>
</evidence>
<keyword evidence="3" id="KW-0804">Transcription</keyword>
<reference evidence="5 6" key="1">
    <citation type="submission" date="2020-02" db="EMBL/GenBank/DDBJ databases">
        <title>Sequencing the genomes of 1000 actinobacteria strains.</title>
        <authorList>
            <person name="Klenk H.-P."/>
        </authorList>
    </citation>
    <scope>NUCLEOTIDE SEQUENCE [LARGE SCALE GENOMIC DNA]</scope>
    <source>
        <strain evidence="5 6">DSM 27960</strain>
    </source>
</reference>
<evidence type="ECO:0000256" key="3">
    <source>
        <dbReference type="ARBA" id="ARBA00023163"/>
    </source>
</evidence>
<sequence>MLLRIDPSAPAPLFEQIAEGIRSHILSGTVKAGERLPSAKTLAASLDLNIHTVLHALHLLRDEGMIELHRGRGAIVTGRAHDLEALQALIPSLVAEAKKLELDPAILSTMISQEYQK</sequence>
<evidence type="ECO:0000256" key="2">
    <source>
        <dbReference type="ARBA" id="ARBA00023125"/>
    </source>
</evidence>
<dbReference type="AlphaFoldDB" id="A0A7X5TTB7"/>
<protein>
    <submittedName>
        <fullName evidence="5">DNA-binding transcriptional regulator YhcF (GntR family)</fullName>
    </submittedName>
</protein>
<dbReference type="RefSeq" id="WP_167150079.1">
    <property type="nucleotide sequence ID" value="NZ_JAAMOX010000001.1"/>
</dbReference>
<keyword evidence="1" id="KW-0805">Transcription regulation</keyword>
<evidence type="ECO:0000259" key="4">
    <source>
        <dbReference type="PROSITE" id="PS50949"/>
    </source>
</evidence>
<dbReference type="EMBL" id="JAAMOX010000001">
    <property type="protein sequence ID" value="NIH54010.1"/>
    <property type="molecule type" value="Genomic_DNA"/>
</dbReference>
<dbReference type="SUPFAM" id="SSF46785">
    <property type="entry name" value="Winged helix' DNA-binding domain"/>
    <property type="match status" value="1"/>
</dbReference>